<accession>A0A6H2A4V5</accession>
<protein>
    <submittedName>
        <fullName evidence="1">Uncharacterized protein</fullName>
    </submittedName>
</protein>
<evidence type="ECO:0000313" key="2">
    <source>
        <dbReference type="EMBL" id="QJH98203.1"/>
    </source>
</evidence>
<sequence length="44" mass="5238">MKTLSELIKTVLEQPTDEHKQLVREMCRAWDKAALEYLVFRMEG</sequence>
<evidence type="ECO:0000313" key="1">
    <source>
        <dbReference type="EMBL" id="QJA54661.1"/>
    </source>
</evidence>
<dbReference type="EMBL" id="MT144721">
    <property type="protein sequence ID" value="QJH98203.1"/>
    <property type="molecule type" value="Genomic_DNA"/>
</dbReference>
<proteinExistence type="predicted"/>
<organism evidence="1">
    <name type="scientific">viral metagenome</name>
    <dbReference type="NCBI Taxonomy" id="1070528"/>
    <lineage>
        <taxon>unclassified sequences</taxon>
        <taxon>metagenomes</taxon>
        <taxon>organismal metagenomes</taxon>
    </lineage>
</organism>
<name>A0A6H2A4V5_9ZZZZ</name>
<dbReference type="AlphaFoldDB" id="A0A6H2A4V5"/>
<reference evidence="1" key="1">
    <citation type="submission" date="2020-03" db="EMBL/GenBank/DDBJ databases">
        <title>The deep terrestrial virosphere.</title>
        <authorList>
            <person name="Holmfeldt K."/>
            <person name="Nilsson E."/>
            <person name="Simone D."/>
            <person name="Lopez-Fernandez M."/>
            <person name="Wu X."/>
            <person name="de Brujin I."/>
            <person name="Lundin D."/>
            <person name="Andersson A."/>
            <person name="Bertilsson S."/>
            <person name="Dopson M."/>
        </authorList>
    </citation>
    <scope>NUCLEOTIDE SEQUENCE</scope>
    <source>
        <strain evidence="1">TM448A05439</strain>
        <strain evidence="2">TM448B01247</strain>
    </source>
</reference>
<dbReference type="EMBL" id="MT144526">
    <property type="protein sequence ID" value="QJA54661.1"/>
    <property type="molecule type" value="Genomic_DNA"/>
</dbReference>
<gene>
    <name evidence="1" type="ORF">TM448A05439_0010</name>
    <name evidence="2" type="ORF">TM448B01247_0022</name>
</gene>